<dbReference type="SUPFAM" id="SSF50249">
    <property type="entry name" value="Nucleic acid-binding proteins"/>
    <property type="match status" value="1"/>
</dbReference>
<name>A0A8S5TZE0_9CAUD</name>
<evidence type="ECO:0000256" key="1">
    <source>
        <dbReference type="SAM" id="MobiDB-lite"/>
    </source>
</evidence>
<reference evidence="2" key="1">
    <citation type="journal article" date="2021" name="Proc. Natl. Acad. Sci. U.S.A.">
        <title>A Catalog of Tens of Thousands of Viruses from Human Metagenomes Reveals Hidden Associations with Chronic Diseases.</title>
        <authorList>
            <person name="Tisza M.J."/>
            <person name="Buck C.B."/>
        </authorList>
    </citation>
    <scope>NUCLEOTIDE SEQUENCE</scope>
    <source>
        <strain evidence="2">Ctxyw6</strain>
    </source>
</reference>
<evidence type="ECO:0000313" key="2">
    <source>
        <dbReference type="EMBL" id="DAF87546.1"/>
    </source>
</evidence>
<protein>
    <submittedName>
        <fullName evidence="2">DNA helix destabilizing protein</fullName>
    </submittedName>
</protein>
<sequence>MTNETTAVVQNVRLSYVNVFKPFSNNPDLPPKYSTTILLPKSDLSSKQRLDAAIQAAAQKGLNEKWNGVMPPVVANPIHDGDGVKQDGTPFGDECKGCWVFTASANADRQPQIVDQNVQPILNKSEIYSGVYANVAINVFPYLHTGKKGVGFGLTHIQKVRDGEVLGGAPVSADKLFTALGGASNPNPFPNPQQAQPVQQYQQTTPQYQQPTQQGSFGVDPLTGLPL</sequence>
<dbReference type="EMBL" id="BK015963">
    <property type="protein sequence ID" value="DAF87546.1"/>
    <property type="molecule type" value="Genomic_DNA"/>
</dbReference>
<dbReference type="InterPro" id="IPR022595">
    <property type="entry name" value="Enc34_ssDNA-bd"/>
</dbReference>
<dbReference type="Pfam" id="PF10991">
    <property type="entry name" value="Enc34_ssDNA-bd"/>
    <property type="match status" value="1"/>
</dbReference>
<proteinExistence type="predicted"/>
<dbReference type="InterPro" id="IPR012340">
    <property type="entry name" value="NA-bd_OB-fold"/>
</dbReference>
<accession>A0A8S5TZE0</accession>
<feature type="compositionally biased region" description="Low complexity" evidence="1">
    <location>
        <begin position="192"/>
        <end position="214"/>
    </location>
</feature>
<feature type="region of interest" description="Disordered" evidence="1">
    <location>
        <begin position="181"/>
        <end position="227"/>
    </location>
</feature>
<dbReference type="Gene3D" id="2.40.50.140">
    <property type="entry name" value="Nucleic acid-binding proteins"/>
    <property type="match status" value="1"/>
</dbReference>
<organism evidence="2">
    <name type="scientific">Siphoviridae sp. ctxyw6</name>
    <dbReference type="NCBI Taxonomy" id="2825742"/>
    <lineage>
        <taxon>Viruses</taxon>
        <taxon>Duplodnaviria</taxon>
        <taxon>Heunggongvirae</taxon>
        <taxon>Uroviricota</taxon>
        <taxon>Caudoviricetes</taxon>
    </lineage>
</organism>